<evidence type="ECO:0000313" key="2">
    <source>
        <dbReference type="EMBL" id="KAK7302888.1"/>
    </source>
</evidence>
<proteinExistence type="predicted"/>
<gene>
    <name evidence="2" type="ORF">RJT34_13785</name>
</gene>
<sequence length="120" mass="13209">MRGVGEDQGVNVEEAKLEGTDARHEVLGWELSWFEESLGGLSFEKGTLSCSSLFSCLFVIFNLFSCLFLFLSSFFYSWVEALFLPLGLRRAFSKLQGGRIAIVGSGDNPTQQLHPPATAP</sequence>
<dbReference type="Proteomes" id="UP001359559">
    <property type="component" value="Unassembled WGS sequence"/>
</dbReference>
<comment type="caution">
    <text evidence="2">The sequence shown here is derived from an EMBL/GenBank/DDBJ whole genome shotgun (WGS) entry which is preliminary data.</text>
</comment>
<evidence type="ECO:0000256" key="1">
    <source>
        <dbReference type="SAM" id="Phobius"/>
    </source>
</evidence>
<accession>A0AAN9JPK4</accession>
<keyword evidence="3" id="KW-1185">Reference proteome</keyword>
<keyword evidence="1" id="KW-1133">Transmembrane helix</keyword>
<reference evidence="2 3" key="1">
    <citation type="submission" date="2024-01" db="EMBL/GenBank/DDBJ databases">
        <title>The genomes of 5 underutilized Papilionoideae crops provide insights into root nodulation and disease resistance.</title>
        <authorList>
            <person name="Yuan L."/>
        </authorList>
    </citation>
    <scope>NUCLEOTIDE SEQUENCE [LARGE SCALE GENOMIC DNA]</scope>
    <source>
        <strain evidence="2">LY-2023</strain>
        <tissue evidence="2">Leaf</tissue>
    </source>
</reference>
<evidence type="ECO:0000313" key="3">
    <source>
        <dbReference type="Proteomes" id="UP001359559"/>
    </source>
</evidence>
<keyword evidence="1" id="KW-0812">Transmembrane</keyword>
<keyword evidence="1" id="KW-0472">Membrane</keyword>
<feature type="transmembrane region" description="Helical" evidence="1">
    <location>
        <begin position="53"/>
        <end position="79"/>
    </location>
</feature>
<organism evidence="2 3">
    <name type="scientific">Clitoria ternatea</name>
    <name type="common">Butterfly pea</name>
    <dbReference type="NCBI Taxonomy" id="43366"/>
    <lineage>
        <taxon>Eukaryota</taxon>
        <taxon>Viridiplantae</taxon>
        <taxon>Streptophyta</taxon>
        <taxon>Embryophyta</taxon>
        <taxon>Tracheophyta</taxon>
        <taxon>Spermatophyta</taxon>
        <taxon>Magnoliopsida</taxon>
        <taxon>eudicotyledons</taxon>
        <taxon>Gunneridae</taxon>
        <taxon>Pentapetalae</taxon>
        <taxon>rosids</taxon>
        <taxon>fabids</taxon>
        <taxon>Fabales</taxon>
        <taxon>Fabaceae</taxon>
        <taxon>Papilionoideae</taxon>
        <taxon>50 kb inversion clade</taxon>
        <taxon>NPAAA clade</taxon>
        <taxon>indigoferoid/millettioid clade</taxon>
        <taxon>Phaseoleae</taxon>
        <taxon>Clitoria</taxon>
    </lineage>
</organism>
<name>A0AAN9JPK4_CLITE</name>
<dbReference type="EMBL" id="JAYKXN010000003">
    <property type="protein sequence ID" value="KAK7302888.1"/>
    <property type="molecule type" value="Genomic_DNA"/>
</dbReference>
<dbReference type="AlphaFoldDB" id="A0AAN9JPK4"/>
<protein>
    <submittedName>
        <fullName evidence="2">Uncharacterized protein</fullName>
    </submittedName>
</protein>